<keyword evidence="10" id="KW-0325">Glycoprotein</keyword>
<dbReference type="InterPro" id="IPR013210">
    <property type="entry name" value="LRR_N_plant-typ"/>
</dbReference>
<evidence type="ECO:0000256" key="10">
    <source>
        <dbReference type="ARBA" id="ARBA00023180"/>
    </source>
</evidence>
<evidence type="ECO:0000256" key="8">
    <source>
        <dbReference type="ARBA" id="ARBA00022989"/>
    </source>
</evidence>
<dbReference type="Gene3D" id="3.80.10.10">
    <property type="entry name" value="Ribonuclease Inhibitor"/>
    <property type="match status" value="4"/>
</dbReference>
<dbReference type="InterPro" id="IPR046956">
    <property type="entry name" value="RLP23-like"/>
</dbReference>
<dbReference type="PANTHER" id="PTHR48063">
    <property type="entry name" value="LRR RECEPTOR-LIKE KINASE"/>
    <property type="match status" value="1"/>
</dbReference>
<reference evidence="15 16" key="1">
    <citation type="submission" date="2019-05" db="EMBL/GenBank/DDBJ databases">
        <title>Mikania micrantha, genome provides insights into the molecular mechanism of rapid growth.</title>
        <authorList>
            <person name="Liu B."/>
        </authorList>
    </citation>
    <scope>NUCLEOTIDE SEQUENCE [LARGE SCALE GENOMIC DNA]</scope>
    <source>
        <strain evidence="15">NLD-2019</strain>
        <tissue evidence="15">Leaf</tissue>
    </source>
</reference>
<dbReference type="InterPro" id="IPR055414">
    <property type="entry name" value="LRR_R13L4/SHOC2-like"/>
</dbReference>
<dbReference type="PANTHER" id="PTHR48063:SF103">
    <property type="entry name" value="LEUCINE-RICH RECEPTOR-LIKE KINASE FAMILY PROTEIN"/>
    <property type="match status" value="1"/>
</dbReference>
<keyword evidence="8 11" id="KW-1133">Transmembrane helix</keyword>
<keyword evidence="16" id="KW-1185">Reference proteome</keyword>
<comment type="caution">
    <text evidence="15">The sequence shown here is derived from an EMBL/GenBank/DDBJ whole genome shotgun (WGS) entry which is preliminary data.</text>
</comment>
<dbReference type="Proteomes" id="UP000326396">
    <property type="component" value="Linkage Group LG16"/>
</dbReference>
<evidence type="ECO:0000259" key="13">
    <source>
        <dbReference type="Pfam" id="PF08263"/>
    </source>
</evidence>
<feature type="chain" id="PRO_5024440668" evidence="12">
    <location>
        <begin position="30"/>
        <end position="735"/>
    </location>
</feature>
<dbReference type="GO" id="GO:0009653">
    <property type="term" value="P:anatomical structure morphogenesis"/>
    <property type="evidence" value="ECO:0007669"/>
    <property type="project" value="UniProtKB-ARBA"/>
</dbReference>
<evidence type="ECO:0000256" key="5">
    <source>
        <dbReference type="ARBA" id="ARBA00022692"/>
    </source>
</evidence>
<dbReference type="AlphaFoldDB" id="A0A5N6NZX6"/>
<evidence type="ECO:0000256" key="11">
    <source>
        <dbReference type="SAM" id="Phobius"/>
    </source>
</evidence>
<evidence type="ECO:0000256" key="3">
    <source>
        <dbReference type="ARBA" id="ARBA00022475"/>
    </source>
</evidence>
<comment type="similarity">
    <text evidence="2">Belongs to the RLP family.</text>
</comment>
<dbReference type="FunFam" id="3.80.10.10:FF:000095">
    <property type="entry name" value="LRR receptor-like serine/threonine-protein kinase GSO1"/>
    <property type="match status" value="1"/>
</dbReference>
<name>A0A5N6NZX6_9ASTR</name>
<dbReference type="PROSITE" id="PS51450">
    <property type="entry name" value="LRR"/>
    <property type="match status" value="1"/>
</dbReference>
<evidence type="ECO:0000313" key="15">
    <source>
        <dbReference type="EMBL" id="KAD5508834.1"/>
    </source>
</evidence>
<dbReference type="GO" id="GO:0006952">
    <property type="term" value="P:defense response"/>
    <property type="evidence" value="ECO:0007669"/>
    <property type="project" value="UniProtKB-ARBA"/>
</dbReference>
<dbReference type="Pfam" id="PF00560">
    <property type="entry name" value="LRR_1"/>
    <property type="match status" value="4"/>
</dbReference>
<evidence type="ECO:0000256" key="2">
    <source>
        <dbReference type="ARBA" id="ARBA00009592"/>
    </source>
</evidence>
<gene>
    <name evidence="15" type="ORF">E3N88_16537</name>
</gene>
<feature type="domain" description="Leucine-rich repeat-containing N-terminal plant-type" evidence="13">
    <location>
        <begin position="44"/>
        <end position="87"/>
    </location>
</feature>
<dbReference type="OrthoDB" id="8731593at2759"/>
<dbReference type="FunFam" id="3.80.10.10:FF:000400">
    <property type="entry name" value="Nuclear pore complex protein NUP107"/>
    <property type="match status" value="1"/>
</dbReference>
<feature type="signal peptide" evidence="12">
    <location>
        <begin position="1"/>
        <end position="29"/>
    </location>
</feature>
<evidence type="ECO:0000256" key="9">
    <source>
        <dbReference type="ARBA" id="ARBA00023136"/>
    </source>
</evidence>
<dbReference type="GO" id="GO:0099402">
    <property type="term" value="P:plant organ development"/>
    <property type="evidence" value="ECO:0007669"/>
    <property type="project" value="UniProtKB-ARBA"/>
</dbReference>
<dbReference type="Pfam" id="PF08263">
    <property type="entry name" value="LRRNT_2"/>
    <property type="match status" value="1"/>
</dbReference>
<dbReference type="PRINTS" id="PR00019">
    <property type="entry name" value="LEURICHRPT"/>
</dbReference>
<evidence type="ECO:0000256" key="12">
    <source>
        <dbReference type="SAM" id="SignalP"/>
    </source>
</evidence>
<evidence type="ECO:0000256" key="6">
    <source>
        <dbReference type="ARBA" id="ARBA00022729"/>
    </source>
</evidence>
<evidence type="ECO:0000256" key="1">
    <source>
        <dbReference type="ARBA" id="ARBA00004251"/>
    </source>
</evidence>
<dbReference type="InterPro" id="IPR001611">
    <property type="entry name" value="Leu-rich_rpt"/>
</dbReference>
<evidence type="ECO:0000256" key="7">
    <source>
        <dbReference type="ARBA" id="ARBA00022737"/>
    </source>
</evidence>
<keyword evidence="4" id="KW-0433">Leucine-rich repeat</keyword>
<evidence type="ECO:0000313" key="16">
    <source>
        <dbReference type="Proteomes" id="UP000326396"/>
    </source>
</evidence>
<evidence type="ECO:0000259" key="14">
    <source>
        <dbReference type="Pfam" id="PF23598"/>
    </source>
</evidence>
<dbReference type="SUPFAM" id="SSF52058">
    <property type="entry name" value="L domain-like"/>
    <property type="match status" value="2"/>
</dbReference>
<dbReference type="SMART" id="SM00369">
    <property type="entry name" value="LRR_TYP"/>
    <property type="match status" value="6"/>
</dbReference>
<protein>
    <submittedName>
        <fullName evidence="15">Uncharacterized protein</fullName>
    </submittedName>
</protein>
<keyword evidence="7" id="KW-0677">Repeat</keyword>
<dbReference type="Pfam" id="PF13855">
    <property type="entry name" value="LRR_8"/>
    <property type="match status" value="1"/>
</dbReference>
<feature type="transmembrane region" description="Helical" evidence="11">
    <location>
        <begin position="677"/>
        <end position="700"/>
    </location>
</feature>
<proteinExistence type="inferred from homology"/>
<accession>A0A5N6NZX6</accession>
<keyword evidence="6 12" id="KW-0732">Signal</keyword>
<organism evidence="15 16">
    <name type="scientific">Mikania micrantha</name>
    <name type="common">bitter vine</name>
    <dbReference type="NCBI Taxonomy" id="192012"/>
    <lineage>
        <taxon>Eukaryota</taxon>
        <taxon>Viridiplantae</taxon>
        <taxon>Streptophyta</taxon>
        <taxon>Embryophyta</taxon>
        <taxon>Tracheophyta</taxon>
        <taxon>Spermatophyta</taxon>
        <taxon>Magnoliopsida</taxon>
        <taxon>eudicotyledons</taxon>
        <taxon>Gunneridae</taxon>
        <taxon>Pentapetalae</taxon>
        <taxon>asterids</taxon>
        <taxon>campanulids</taxon>
        <taxon>Asterales</taxon>
        <taxon>Asteraceae</taxon>
        <taxon>Asteroideae</taxon>
        <taxon>Heliantheae alliance</taxon>
        <taxon>Eupatorieae</taxon>
        <taxon>Mikania</taxon>
    </lineage>
</organism>
<keyword evidence="9 11" id="KW-0472">Membrane</keyword>
<dbReference type="GO" id="GO:0051707">
    <property type="term" value="P:response to other organism"/>
    <property type="evidence" value="ECO:0007669"/>
    <property type="project" value="UniProtKB-ARBA"/>
</dbReference>
<dbReference type="InterPro" id="IPR032675">
    <property type="entry name" value="LRR_dom_sf"/>
</dbReference>
<keyword evidence="5 11" id="KW-0812">Transmembrane</keyword>
<feature type="domain" description="Disease resistance R13L4/SHOC-2-like LRR" evidence="14">
    <location>
        <begin position="110"/>
        <end position="306"/>
    </location>
</feature>
<keyword evidence="3" id="KW-1003">Cell membrane</keyword>
<evidence type="ECO:0000256" key="4">
    <source>
        <dbReference type="ARBA" id="ARBA00022614"/>
    </source>
</evidence>
<comment type="subcellular location">
    <subcellularLocation>
        <location evidence="1">Cell membrane</location>
        <topology evidence="1">Single-pass type I membrane protein</topology>
    </subcellularLocation>
</comment>
<dbReference type="InterPro" id="IPR003591">
    <property type="entry name" value="Leu-rich_rpt_typical-subtyp"/>
</dbReference>
<dbReference type="EMBL" id="SZYD01000008">
    <property type="protein sequence ID" value="KAD5508834.1"/>
    <property type="molecule type" value="Genomic_DNA"/>
</dbReference>
<sequence>MRNNISHRLLYVVLFISLLLLVCFTRTTAFYLPPAPTTPGVGIDNERHALLDFKASIDHDPRGLLSTWSTREEATSDCCEWFGVTCNNQTGHIISLDFGSGDLQGKISPSLLNLSHLSHLDLGFNHFTGTIPKFIGSLTQLRYLNLGFNHFTGTIPNFIGSLTQLRYLRLDQNDFTGTIPPELGNLTNLQELSLRFLFSCTVENLDWLSRMSKLEELQMDDVKFMGKADNWVNVISSLQKLSILSLRSCGLSQVMHPYSHVNSSSSSSIVSLDLENNNLNSSLYNWLFPLTSNKLEDLSLDDNKLDRIPKYFGNLCSLTYFYFSSNTMPISFPNFLKNLSGCTLFNLSFLYLYNGQFRGSLSNDIQNFSSLNYLDISNNRLNGTISEKVWQLPELETLFISSNSLQGGISKNIRNSKILNIDVSNNSLQEVDSEVYMSKVAMIDMSSNNIYGTIPNISSTVIWLDLSKNRLHGGLSFLCGHVVNPDLYYLDLSNNSLTGKIPDCLWHFKELQLLDLGYNKLFGKIHSSVNLLKNLKELYLNNNNFSGQLPLSLSSCTKLILIDLGANKFSGSVPFWIGEKLSLLYALSLTSNNFSGTIPSQLCQLANLQLLDLSKNNLHGTIPPCLGNLTAMVQEGYVGNAGLCGLPLSKYCPGDKELQLPPIVGENNGDDDKENMWFYIGGAIGFAIGFWTVCIVLLVYNPGRHAFFHFMNTLESWIYVKVMVFISKLQHNTRR</sequence>
<dbReference type="GO" id="GO:0005886">
    <property type="term" value="C:plasma membrane"/>
    <property type="evidence" value="ECO:0007669"/>
    <property type="project" value="UniProtKB-SubCell"/>
</dbReference>
<dbReference type="Pfam" id="PF23598">
    <property type="entry name" value="LRR_14"/>
    <property type="match status" value="1"/>
</dbReference>